<dbReference type="AlphaFoldDB" id="A0A6P7H120"/>
<dbReference type="Gene3D" id="1.20.90.10">
    <property type="entry name" value="Phospholipase A2 domain"/>
    <property type="match status" value="1"/>
</dbReference>
<dbReference type="GO" id="GO:0006644">
    <property type="term" value="P:phospholipid metabolic process"/>
    <property type="evidence" value="ECO:0007669"/>
    <property type="project" value="InterPro"/>
</dbReference>
<gene>
    <name evidence="2" type="primary">LOC114349013</name>
</gene>
<protein>
    <submittedName>
        <fullName evidence="2">Uncharacterized protein LOC114349013</fullName>
    </submittedName>
</protein>
<dbReference type="RefSeq" id="XP_028155249.1">
    <property type="nucleotide sequence ID" value="XM_028299448.1"/>
</dbReference>
<organism evidence="2">
    <name type="scientific">Diabrotica virgifera virgifera</name>
    <name type="common">western corn rootworm</name>
    <dbReference type="NCBI Taxonomy" id="50390"/>
    <lineage>
        <taxon>Eukaryota</taxon>
        <taxon>Metazoa</taxon>
        <taxon>Ecdysozoa</taxon>
        <taxon>Arthropoda</taxon>
        <taxon>Hexapoda</taxon>
        <taxon>Insecta</taxon>
        <taxon>Pterygota</taxon>
        <taxon>Neoptera</taxon>
        <taxon>Endopterygota</taxon>
        <taxon>Coleoptera</taxon>
        <taxon>Polyphaga</taxon>
        <taxon>Cucujiformia</taxon>
        <taxon>Chrysomeloidea</taxon>
        <taxon>Chrysomelidae</taxon>
        <taxon>Galerucinae</taxon>
        <taxon>Diabroticina</taxon>
        <taxon>Diabroticites</taxon>
        <taxon>Diabrotica</taxon>
    </lineage>
</organism>
<dbReference type="GO" id="GO:0004623">
    <property type="term" value="F:phospholipase A2 activity"/>
    <property type="evidence" value="ECO:0007669"/>
    <property type="project" value="InterPro"/>
</dbReference>
<dbReference type="GO" id="GO:0005198">
    <property type="term" value="F:structural molecule activity"/>
    <property type="evidence" value="ECO:0007669"/>
    <property type="project" value="InterPro"/>
</dbReference>
<dbReference type="Pfam" id="PF08398">
    <property type="entry name" value="Phospholip_A2_4"/>
    <property type="match status" value="1"/>
</dbReference>
<sequence>MTISPMLVFKGEGLLNSLINKLPVELHIPGYQYCGPGTKLKKRLARGDPGINPLDAACKQHDIAYSHHTSLEERHKADKELEDRAWERFKSKDASFGEKSAALLVIGGMKTKRKLGMGCPRRRGRKGRYSFNRDVVPKIAKSMKRGASLRDTALTAVRIAKSVIKKLGGRKTVDLPRVLPLKSGGFLPLIPLFAGLSALGALAGGTAGVAKTVVDAKNAQKKLEEDMRHNKAMEHIGSGLYLRKKPRGGFGLYLKKNFQ</sequence>
<feature type="domain" description="Phospholipase A2-like" evidence="1">
    <location>
        <begin position="25"/>
        <end position="88"/>
    </location>
</feature>
<name>A0A6P7H120_DIAVI</name>
<dbReference type="GO" id="GO:0050482">
    <property type="term" value="P:arachidonate secretion"/>
    <property type="evidence" value="ECO:0007669"/>
    <property type="project" value="InterPro"/>
</dbReference>
<dbReference type="InterPro" id="IPR013607">
    <property type="entry name" value="Phospholipase_A2-like"/>
</dbReference>
<dbReference type="InParanoid" id="A0A6P7H120"/>
<accession>A0A6P7H120</accession>
<reference evidence="2" key="1">
    <citation type="submission" date="2025-08" db="UniProtKB">
        <authorList>
            <consortium name="RefSeq"/>
        </authorList>
    </citation>
    <scope>IDENTIFICATION</scope>
    <source>
        <tissue evidence="2">Whole insect</tissue>
    </source>
</reference>
<evidence type="ECO:0000313" key="2">
    <source>
        <dbReference type="RefSeq" id="XP_028155249.1"/>
    </source>
</evidence>
<proteinExistence type="predicted"/>
<dbReference type="InterPro" id="IPR036444">
    <property type="entry name" value="PLipase_A2_dom_sf"/>
</dbReference>
<evidence type="ECO:0000259" key="1">
    <source>
        <dbReference type="Pfam" id="PF08398"/>
    </source>
</evidence>